<sequence length="311" mass="35174">MIFFRKPKVGQILGILGICFILTIFVLPTFSQANKKSQTKSVQSNFPLILRGGEVQVVIRNETSEKDWNQYAFEKTKGLLDAYESFIGVSFHQAAAPIYKSLPEPEKNKVKLILKEAVFLNGTRIGGYNNVSGDLGKDLGIFMEPGIVPRGYPALLLHELGHFYFTEPSWLSEGIVSFLPYLLTKKGTLKLDSEELSAVMDEWSLEEARPPKDLPLSQDFRTLDPSLGLWFYSKAVRTQMILYKELGNAGYKSFLKQVTLAETLNTEGVFKILNKIQKKNWDHILQGWVLAGPYAVYPVNSFLQLKEIDKL</sequence>
<name>A0A4R9G681_9LEPT</name>
<evidence type="ECO:0000313" key="3">
    <source>
        <dbReference type="Proteomes" id="UP000297453"/>
    </source>
</evidence>
<dbReference type="RefSeq" id="WP_135584630.1">
    <property type="nucleotide sequence ID" value="NZ_RQEP01000005.1"/>
</dbReference>
<dbReference type="AlphaFoldDB" id="A0A4R9G681"/>
<dbReference type="OrthoDB" id="335852at2"/>
<gene>
    <name evidence="2" type="ORF">EHO59_03090</name>
</gene>
<evidence type="ECO:0008006" key="4">
    <source>
        <dbReference type="Google" id="ProtNLM"/>
    </source>
</evidence>
<dbReference type="EMBL" id="RQEP01000005">
    <property type="protein sequence ID" value="TGK07108.1"/>
    <property type="molecule type" value="Genomic_DNA"/>
</dbReference>
<dbReference type="SUPFAM" id="SSF55486">
    <property type="entry name" value="Metalloproteases ('zincins'), catalytic domain"/>
    <property type="match status" value="1"/>
</dbReference>
<keyword evidence="3" id="KW-1185">Reference proteome</keyword>
<dbReference type="Gene3D" id="1.10.390.10">
    <property type="entry name" value="Neutral Protease Domain 2"/>
    <property type="match status" value="1"/>
</dbReference>
<keyword evidence="1" id="KW-1133">Transmembrane helix</keyword>
<keyword evidence="1" id="KW-0472">Membrane</keyword>
<reference evidence="2" key="1">
    <citation type="journal article" date="2019" name="PLoS Negl. Trop. Dis.">
        <title>Revisiting the worldwide diversity of Leptospira species in the environment.</title>
        <authorList>
            <person name="Vincent A.T."/>
            <person name="Schiettekatte O."/>
            <person name="Bourhy P."/>
            <person name="Veyrier F.J."/>
            <person name="Picardeau M."/>
        </authorList>
    </citation>
    <scope>NUCLEOTIDE SEQUENCE [LARGE SCALE GENOMIC DNA]</scope>
    <source>
        <strain evidence="2">SSS9</strain>
    </source>
</reference>
<organism evidence="2 3">
    <name type="scientific">Leptospira semungkisensis</name>
    <dbReference type="NCBI Taxonomy" id="2484985"/>
    <lineage>
        <taxon>Bacteria</taxon>
        <taxon>Pseudomonadati</taxon>
        <taxon>Spirochaetota</taxon>
        <taxon>Spirochaetia</taxon>
        <taxon>Leptospirales</taxon>
        <taxon>Leptospiraceae</taxon>
        <taxon>Leptospira</taxon>
    </lineage>
</organism>
<evidence type="ECO:0000313" key="2">
    <source>
        <dbReference type="EMBL" id="TGK07108.1"/>
    </source>
</evidence>
<feature type="transmembrane region" description="Helical" evidence="1">
    <location>
        <begin position="12"/>
        <end position="30"/>
    </location>
</feature>
<dbReference type="Proteomes" id="UP000297453">
    <property type="component" value="Unassembled WGS sequence"/>
</dbReference>
<dbReference type="InterPro" id="IPR027268">
    <property type="entry name" value="Peptidase_M4/M1_CTD_sf"/>
</dbReference>
<comment type="caution">
    <text evidence="2">The sequence shown here is derived from an EMBL/GenBank/DDBJ whole genome shotgun (WGS) entry which is preliminary data.</text>
</comment>
<protein>
    <recommendedName>
        <fullName evidence="4">Peptidase MA family protein</fullName>
    </recommendedName>
</protein>
<proteinExistence type="predicted"/>
<keyword evidence="1" id="KW-0812">Transmembrane</keyword>
<accession>A0A4R9G681</accession>
<evidence type="ECO:0000256" key="1">
    <source>
        <dbReference type="SAM" id="Phobius"/>
    </source>
</evidence>